<dbReference type="EMBL" id="ATLV01024510">
    <property type="status" value="NOT_ANNOTATED_CDS"/>
    <property type="molecule type" value="Genomic_DNA"/>
</dbReference>
<feature type="chain" id="PRO_5001785158" evidence="1">
    <location>
        <begin position="25"/>
        <end position="303"/>
    </location>
</feature>
<evidence type="ECO:0000313" key="4">
    <source>
        <dbReference type="EnsemblMetazoa" id="ASIC019592-PA"/>
    </source>
</evidence>
<evidence type="ECO:0000259" key="2">
    <source>
        <dbReference type="PROSITE" id="PS51406"/>
    </source>
</evidence>
<dbReference type="InterPro" id="IPR002181">
    <property type="entry name" value="Fibrinogen_a/b/g_C_dom"/>
</dbReference>
<evidence type="ECO:0000313" key="5">
    <source>
        <dbReference type="Proteomes" id="UP000030765"/>
    </source>
</evidence>
<gene>
    <name evidence="3" type="ORF">ZHAS_00019592</name>
</gene>
<dbReference type="Proteomes" id="UP000030765">
    <property type="component" value="Unassembled WGS sequence"/>
</dbReference>
<protein>
    <submittedName>
        <fullName evidence="3">AGAP012000-PA-like protein</fullName>
    </submittedName>
    <submittedName>
        <fullName evidence="4">Fibrinogen C-terminal domain-containing protein</fullName>
    </submittedName>
</protein>
<reference evidence="3 5" key="1">
    <citation type="journal article" date="2014" name="BMC Genomics">
        <title>Genome sequence of Anopheles sinensis provides insight into genetics basis of mosquito competence for malaria parasites.</title>
        <authorList>
            <person name="Zhou D."/>
            <person name="Zhang D."/>
            <person name="Ding G."/>
            <person name="Shi L."/>
            <person name="Hou Q."/>
            <person name="Ye Y."/>
            <person name="Xu Y."/>
            <person name="Zhou H."/>
            <person name="Xiong C."/>
            <person name="Li S."/>
            <person name="Yu J."/>
            <person name="Hong S."/>
            <person name="Yu X."/>
            <person name="Zou P."/>
            <person name="Chen C."/>
            <person name="Chang X."/>
            <person name="Wang W."/>
            <person name="Lv Y."/>
            <person name="Sun Y."/>
            <person name="Ma L."/>
            <person name="Shen B."/>
            <person name="Zhu C."/>
        </authorList>
    </citation>
    <scope>NUCLEOTIDE SEQUENCE [LARGE SCALE GENOMIC DNA]</scope>
</reference>
<dbReference type="OrthoDB" id="6145874at2759"/>
<keyword evidence="1" id="KW-0732">Signal</keyword>
<evidence type="ECO:0000256" key="1">
    <source>
        <dbReference type="SAM" id="SignalP"/>
    </source>
</evidence>
<dbReference type="PANTHER" id="PTHR19143:SF327">
    <property type="entry name" value="FI21813P1-RELATED"/>
    <property type="match status" value="1"/>
</dbReference>
<sequence length="303" mass="34552">MVKNIVKVLIFVVFCGLFPSRSNSEHTTGQEPEGSEWLKAHLAAFESRIEAKLIARIEEKLLSRIEDLANSAKTAFEQKLGDISTRISGLESIVERTCEQNTSDVKQLIQETLLPRIENYENNVLSAQEQTVTRITRLVKDETNHLQYVVNHPGVFRETLWTPIQRRFDGSTDFQRNWTEYRNGFGNPHGEHWLGLEKLYDLLRRHQHELLIVLEDFEGVIAHAHYSHFRIGSESERYAIKSLGEYSGTAGDALRLQEGAPFSTQGAATNGGSSELTCASLHQGGWWYWKFPWCTKRYGGVLD</sequence>
<dbReference type="InterPro" id="IPR050373">
    <property type="entry name" value="Fibrinogen_C-term_domain"/>
</dbReference>
<proteinExistence type="predicted"/>
<dbReference type="AlphaFoldDB" id="A0A084WMT6"/>
<dbReference type="SMART" id="SM00186">
    <property type="entry name" value="FBG"/>
    <property type="match status" value="1"/>
</dbReference>
<dbReference type="SUPFAM" id="SSF56496">
    <property type="entry name" value="Fibrinogen C-terminal domain-like"/>
    <property type="match status" value="1"/>
</dbReference>
<evidence type="ECO:0000313" key="3">
    <source>
        <dbReference type="EMBL" id="KFB51530.1"/>
    </source>
</evidence>
<dbReference type="InterPro" id="IPR014716">
    <property type="entry name" value="Fibrinogen_a/b/g_C_1"/>
</dbReference>
<dbReference type="PROSITE" id="PS51406">
    <property type="entry name" value="FIBRINOGEN_C_2"/>
    <property type="match status" value="1"/>
</dbReference>
<name>A0A084WMT6_ANOSI</name>
<dbReference type="EnsemblMetazoa" id="ASIC019592-RA">
    <property type="protein sequence ID" value="ASIC019592-PA"/>
    <property type="gene ID" value="ASIC019592"/>
</dbReference>
<keyword evidence="5" id="KW-1185">Reference proteome</keyword>
<dbReference type="InterPro" id="IPR036056">
    <property type="entry name" value="Fibrinogen-like_C"/>
</dbReference>
<dbReference type="VEuPathDB" id="VectorBase:ASIS012222"/>
<feature type="domain" description="Fibrinogen C-terminal" evidence="2">
    <location>
        <begin position="161"/>
        <end position="303"/>
    </location>
</feature>
<dbReference type="PANTHER" id="PTHR19143">
    <property type="entry name" value="FIBRINOGEN/TENASCIN/ANGIOPOEITIN"/>
    <property type="match status" value="1"/>
</dbReference>
<dbReference type="EMBL" id="KE525352">
    <property type="protein sequence ID" value="KFB51530.1"/>
    <property type="molecule type" value="Genomic_DNA"/>
</dbReference>
<organism evidence="3">
    <name type="scientific">Anopheles sinensis</name>
    <name type="common">Mosquito</name>
    <dbReference type="NCBI Taxonomy" id="74873"/>
    <lineage>
        <taxon>Eukaryota</taxon>
        <taxon>Metazoa</taxon>
        <taxon>Ecdysozoa</taxon>
        <taxon>Arthropoda</taxon>
        <taxon>Hexapoda</taxon>
        <taxon>Insecta</taxon>
        <taxon>Pterygota</taxon>
        <taxon>Neoptera</taxon>
        <taxon>Endopterygota</taxon>
        <taxon>Diptera</taxon>
        <taxon>Nematocera</taxon>
        <taxon>Culicoidea</taxon>
        <taxon>Culicidae</taxon>
        <taxon>Anophelinae</taxon>
        <taxon>Anopheles</taxon>
    </lineage>
</organism>
<feature type="signal peptide" evidence="1">
    <location>
        <begin position="1"/>
        <end position="24"/>
    </location>
</feature>
<dbReference type="STRING" id="74873.A0A084WMT6"/>
<dbReference type="VEuPathDB" id="VectorBase:ASIC019592"/>
<reference evidence="4" key="2">
    <citation type="submission" date="2020-05" db="UniProtKB">
        <authorList>
            <consortium name="EnsemblMetazoa"/>
        </authorList>
    </citation>
    <scope>IDENTIFICATION</scope>
</reference>
<dbReference type="GO" id="GO:0005615">
    <property type="term" value="C:extracellular space"/>
    <property type="evidence" value="ECO:0007669"/>
    <property type="project" value="TreeGrafter"/>
</dbReference>
<dbReference type="Gene3D" id="3.90.215.10">
    <property type="entry name" value="Gamma Fibrinogen, chain A, domain 1"/>
    <property type="match status" value="1"/>
</dbReference>
<dbReference type="Pfam" id="PF00147">
    <property type="entry name" value="Fibrinogen_C"/>
    <property type="match status" value="1"/>
</dbReference>
<accession>A0A084WMT6</accession>